<name>A0A0F0K937_9MICO</name>
<gene>
    <name evidence="2" type="ORF">RL72_03776</name>
</gene>
<organism evidence="2 3">
    <name type="scientific">Microbacterium azadirachtae</name>
    <dbReference type="NCBI Taxonomy" id="582680"/>
    <lineage>
        <taxon>Bacteria</taxon>
        <taxon>Bacillati</taxon>
        <taxon>Actinomycetota</taxon>
        <taxon>Actinomycetes</taxon>
        <taxon>Micrococcales</taxon>
        <taxon>Microbacteriaceae</taxon>
        <taxon>Microbacterium</taxon>
    </lineage>
</organism>
<comment type="caution">
    <text evidence="2">The sequence shown here is derived from an EMBL/GenBank/DDBJ whole genome shotgun (WGS) entry which is preliminary data.</text>
</comment>
<dbReference type="AlphaFoldDB" id="A0A0F0K937"/>
<sequence>MPYKLVYIAAVLLHTPLLTLGGILAGIDVFVQASWLTLAWTGSAALGIFLYGLAKVMDHDDLRGLPGSGRALMWGLLAMIVGAAMGAGAVLLFVFVRSTGA</sequence>
<accession>A0A0F0K937</accession>
<keyword evidence="1" id="KW-0472">Membrane</keyword>
<feature type="transmembrane region" description="Helical" evidence="1">
    <location>
        <begin position="74"/>
        <end position="96"/>
    </location>
</feature>
<keyword evidence="1" id="KW-0812">Transmembrane</keyword>
<evidence type="ECO:0000313" key="3">
    <source>
        <dbReference type="Proteomes" id="UP000033448"/>
    </source>
</evidence>
<dbReference type="OrthoDB" id="9976787at2"/>
<proteinExistence type="predicted"/>
<dbReference type="Proteomes" id="UP000033448">
    <property type="component" value="Unassembled WGS sequence"/>
</dbReference>
<evidence type="ECO:0000256" key="1">
    <source>
        <dbReference type="SAM" id="Phobius"/>
    </source>
</evidence>
<keyword evidence="1" id="KW-1133">Transmembrane helix</keyword>
<feature type="transmembrane region" description="Helical" evidence="1">
    <location>
        <begin position="6"/>
        <end position="27"/>
    </location>
</feature>
<dbReference type="RefSeq" id="WP_045252392.1">
    <property type="nucleotide sequence ID" value="NZ_JYIT01000086.1"/>
</dbReference>
<protein>
    <submittedName>
        <fullName evidence="2">Uncharacterized protein</fullName>
    </submittedName>
</protein>
<keyword evidence="3" id="KW-1185">Reference proteome</keyword>
<reference evidence="2 3" key="1">
    <citation type="submission" date="2015-02" db="EMBL/GenBank/DDBJ databases">
        <title>Draft genome sequences of ten Microbacterium spp. with emphasis on heavy metal contaminated environments.</title>
        <authorList>
            <person name="Corretto E."/>
        </authorList>
    </citation>
    <scope>NUCLEOTIDE SEQUENCE [LARGE SCALE GENOMIC DNA]</scope>
    <source>
        <strain evidence="2 3">DSM 23848</strain>
    </source>
</reference>
<feature type="transmembrane region" description="Helical" evidence="1">
    <location>
        <begin position="34"/>
        <end position="54"/>
    </location>
</feature>
<evidence type="ECO:0000313" key="2">
    <source>
        <dbReference type="EMBL" id="KJL17527.1"/>
    </source>
</evidence>
<dbReference type="PATRIC" id="fig|582680.7.peg.3831"/>
<dbReference type="EMBL" id="JYIT01000086">
    <property type="protein sequence ID" value="KJL17527.1"/>
    <property type="molecule type" value="Genomic_DNA"/>
</dbReference>